<dbReference type="EMBL" id="CAEZYR010000168">
    <property type="protein sequence ID" value="CAB4769046.1"/>
    <property type="molecule type" value="Genomic_DNA"/>
</dbReference>
<proteinExistence type="predicted"/>
<dbReference type="InterPro" id="IPR050834">
    <property type="entry name" value="Glycosyltransf_2"/>
</dbReference>
<dbReference type="PANTHER" id="PTHR43685:SF11">
    <property type="entry name" value="GLYCOSYLTRANSFERASE TAGX-RELATED"/>
    <property type="match status" value="1"/>
</dbReference>
<dbReference type="Gene3D" id="3.90.550.10">
    <property type="entry name" value="Spore Coat Polysaccharide Biosynthesis Protein SpsA, Chain A"/>
    <property type="match status" value="1"/>
</dbReference>
<sequence>MVGPRLDGWLSPDAAKLPSARVAVVIPVFDGEHSLERCLQSLVDQTYQDFVVVVVDDGSTDESAAVARSHIDRLSFLSVLQQANAGPGAARNTGINASRSEFVAMLDADDAWAPTRLERCIEMLERDVGLTFVTTTAVIVDEAGLDLGFRAGEKFPSASTERLLSVMAHHNVVFTSCVVRRSALETVGAFAPERLLLGAEDYELWLRLLLIPGARAANIAEPLARYTMGSAGISLSDPARNERARLEALRRHADALAKRGAYCRPGDAVEIALTALSRRRVREALQFFGFARLVLRREGRPFVRLVIGRARRRVRSR</sequence>
<feature type="domain" description="Glycosyltransferase 2-like" evidence="1">
    <location>
        <begin position="24"/>
        <end position="187"/>
    </location>
</feature>
<reference evidence="2" key="1">
    <citation type="submission" date="2020-05" db="EMBL/GenBank/DDBJ databases">
        <authorList>
            <person name="Chiriac C."/>
            <person name="Salcher M."/>
            <person name="Ghai R."/>
            <person name="Kavagutti S V."/>
        </authorList>
    </citation>
    <scope>NUCLEOTIDE SEQUENCE</scope>
</reference>
<dbReference type="CDD" id="cd00761">
    <property type="entry name" value="Glyco_tranf_GTA_type"/>
    <property type="match status" value="1"/>
</dbReference>
<dbReference type="AlphaFoldDB" id="A0A6J6VBH8"/>
<evidence type="ECO:0000313" key="2">
    <source>
        <dbReference type="EMBL" id="CAB4769046.1"/>
    </source>
</evidence>
<dbReference type="InterPro" id="IPR001173">
    <property type="entry name" value="Glyco_trans_2-like"/>
</dbReference>
<evidence type="ECO:0000259" key="1">
    <source>
        <dbReference type="Pfam" id="PF00535"/>
    </source>
</evidence>
<protein>
    <submittedName>
        <fullName evidence="2">Unannotated protein</fullName>
    </submittedName>
</protein>
<dbReference type="PANTHER" id="PTHR43685">
    <property type="entry name" value="GLYCOSYLTRANSFERASE"/>
    <property type="match status" value="1"/>
</dbReference>
<accession>A0A6J6VBH8</accession>
<dbReference type="Pfam" id="PF00535">
    <property type="entry name" value="Glycos_transf_2"/>
    <property type="match status" value="1"/>
</dbReference>
<organism evidence="2">
    <name type="scientific">freshwater metagenome</name>
    <dbReference type="NCBI Taxonomy" id="449393"/>
    <lineage>
        <taxon>unclassified sequences</taxon>
        <taxon>metagenomes</taxon>
        <taxon>ecological metagenomes</taxon>
    </lineage>
</organism>
<name>A0A6J6VBH8_9ZZZZ</name>
<dbReference type="SUPFAM" id="SSF53448">
    <property type="entry name" value="Nucleotide-diphospho-sugar transferases"/>
    <property type="match status" value="1"/>
</dbReference>
<gene>
    <name evidence="2" type="ORF">UFOPK2754_02990</name>
</gene>
<dbReference type="InterPro" id="IPR029044">
    <property type="entry name" value="Nucleotide-diphossugar_trans"/>
</dbReference>